<name>A0A268FC72_NIACI</name>
<dbReference type="RefSeq" id="WP_095330533.1">
    <property type="nucleotide sequence ID" value="NZ_CP026031.1"/>
</dbReference>
<sequence length="81" mass="9533">MTRIHNLELRKKREQRISDYKSSGQSQVKCCEDNGISYQQFGYWKKKIKDQSTEKINNSWVPVIIEEPRTSPTRDISSSLL</sequence>
<dbReference type="Proteomes" id="UP000216961">
    <property type="component" value="Unassembled WGS sequence"/>
</dbReference>
<protein>
    <submittedName>
        <fullName evidence="1">Uncharacterized protein</fullName>
    </submittedName>
</protein>
<dbReference type="EMBL" id="NPBQ01000075">
    <property type="protein sequence ID" value="PAD82917.1"/>
    <property type="molecule type" value="Genomic_DNA"/>
</dbReference>
<dbReference type="NCBIfam" id="NF047593">
    <property type="entry name" value="IS66_ISAeme5_TnpA"/>
    <property type="match status" value="1"/>
</dbReference>
<proteinExistence type="predicted"/>
<comment type="caution">
    <text evidence="1">The sequence shown here is derived from an EMBL/GenBank/DDBJ whole genome shotgun (WGS) entry which is preliminary data.</text>
</comment>
<gene>
    <name evidence="1" type="ORF">CHH57_12410</name>
</gene>
<dbReference type="AlphaFoldDB" id="A0A268FC72"/>
<evidence type="ECO:0000313" key="1">
    <source>
        <dbReference type="EMBL" id="PAD82917.1"/>
    </source>
</evidence>
<organism evidence="1 2">
    <name type="scientific">Niallia circulans</name>
    <name type="common">Bacillus circulans</name>
    <dbReference type="NCBI Taxonomy" id="1397"/>
    <lineage>
        <taxon>Bacteria</taxon>
        <taxon>Bacillati</taxon>
        <taxon>Bacillota</taxon>
        <taxon>Bacilli</taxon>
        <taxon>Bacillales</taxon>
        <taxon>Bacillaceae</taxon>
        <taxon>Niallia</taxon>
    </lineage>
</organism>
<accession>A0A268FC72</accession>
<dbReference type="KEGG" id="bcir:C2I06_12470"/>
<evidence type="ECO:0000313" key="2">
    <source>
        <dbReference type="Proteomes" id="UP000216961"/>
    </source>
</evidence>
<reference evidence="1 2" key="1">
    <citation type="submission" date="2017-07" db="EMBL/GenBank/DDBJ databases">
        <title>Isolation and whole genome analysis of endospore-forming bacteria from heroin.</title>
        <authorList>
            <person name="Kalinowski J."/>
            <person name="Ahrens B."/>
            <person name="Al-Dilaimi A."/>
            <person name="Winkler A."/>
            <person name="Wibberg D."/>
            <person name="Schleenbecker U."/>
            <person name="Ruckert C."/>
            <person name="Wolfel R."/>
            <person name="Grass G."/>
        </authorList>
    </citation>
    <scope>NUCLEOTIDE SEQUENCE [LARGE SCALE GENOMIC DNA]</scope>
    <source>
        <strain evidence="1 2">7521-2</strain>
    </source>
</reference>